<feature type="active site" description="Proton donor" evidence="2">
    <location>
        <position position="267"/>
    </location>
</feature>
<feature type="active site" description="Proton acceptor" evidence="2">
    <location>
        <position position="90"/>
    </location>
</feature>
<dbReference type="RefSeq" id="WP_139089098.1">
    <property type="nucleotide sequence ID" value="NZ_CDGG01000001.1"/>
</dbReference>
<dbReference type="PANTHER" id="PTHR33442">
    <property type="entry name" value="TRANS-3-HYDROXY-L-PROLINE DEHYDRATASE"/>
    <property type="match status" value="1"/>
</dbReference>
<dbReference type="Gene3D" id="3.10.310.10">
    <property type="entry name" value="Diaminopimelate Epimerase, Chain A, domain 1"/>
    <property type="match status" value="2"/>
</dbReference>
<organism evidence="3 4">
    <name type="scientific">Oceanobacillus oncorhynchi</name>
    <dbReference type="NCBI Taxonomy" id="545501"/>
    <lineage>
        <taxon>Bacteria</taxon>
        <taxon>Bacillati</taxon>
        <taxon>Bacillota</taxon>
        <taxon>Bacilli</taxon>
        <taxon>Bacillales</taxon>
        <taxon>Bacillaceae</taxon>
        <taxon>Oceanobacillus</taxon>
    </lineage>
</organism>
<dbReference type="PANTHER" id="PTHR33442:SF5">
    <property type="entry name" value="BIFUNCTIONAL TRANS-3-HYDROXY-L-PROLINE DEHYDRATASE_2-EPIMERASE"/>
    <property type="match status" value="1"/>
</dbReference>
<dbReference type="EMBL" id="CDGG01000001">
    <property type="protein sequence ID" value="CEI83063.1"/>
    <property type="molecule type" value="Genomic_DNA"/>
</dbReference>
<dbReference type="Proteomes" id="UP000040453">
    <property type="component" value="Unassembled WGS sequence"/>
</dbReference>
<reference evidence="3 4" key="1">
    <citation type="submission" date="2014-11" db="EMBL/GenBank/DDBJ databases">
        <authorList>
            <person name="Urmite Genomes Urmite Genomes"/>
        </authorList>
    </citation>
    <scope>NUCLEOTIDE SEQUENCE [LARGE SCALE GENOMIC DNA]</scope>
    <source>
        <strain evidence="3 4">Oc5</strain>
    </source>
</reference>
<dbReference type="OrthoDB" id="181267at2"/>
<gene>
    <name evidence="3" type="ORF">BN997_02952</name>
</gene>
<dbReference type="AlphaFoldDB" id="A0A0A1MIZ7"/>
<evidence type="ECO:0000256" key="2">
    <source>
        <dbReference type="PIRSR" id="PIRSR029792-1"/>
    </source>
</evidence>
<dbReference type="SFLD" id="SFLDS00028">
    <property type="entry name" value="Proline_Racemase"/>
    <property type="match status" value="1"/>
</dbReference>
<dbReference type="Pfam" id="PF05544">
    <property type="entry name" value="Pro_racemase"/>
    <property type="match status" value="1"/>
</dbReference>
<dbReference type="InterPro" id="IPR008794">
    <property type="entry name" value="Pro_racemase_fam"/>
</dbReference>
<dbReference type="STRING" id="545501.BN997_02952"/>
<proteinExistence type="inferred from homology"/>
<evidence type="ECO:0000313" key="3">
    <source>
        <dbReference type="EMBL" id="CEI83063.1"/>
    </source>
</evidence>
<dbReference type="PIRSF" id="PIRSF029792">
    <property type="entry name" value="Pro_racemase"/>
    <property type="match status" value="1"/>
</dbReference>
<dbReference type="SUPFAM" id="SSF54506">
    <property type="entry name" value="Diaminopimelate epimerase-like"/>
    <property type="match status" value="1"/>
</dbReference>
<name>A0A0A1MIZ7_9BACI</name>
<evidence type="ECO:0000313" key="4">
    <source>
        <dbReference type="Proteomes" id="UP000040453"/>
    </source>
</evidence>
<sequence length="350" mass="38388">MRIKRSFDAIEVHAGLPMRVVTSGIPTIPGKSVYEQALWLEKNDDQLRKLMLREPRGYPPICCNLIVPAKHPDAAAGYIIMEQLEYPMMSGGNTISVATALLETGMIPMQEPVTKFALEAPAGVIPITADCKDGKVTQVYFDNVASYAVHIDAEIDVPTLGKVKVDVAWGGMYYCIINSRQFDWLELVPDQGKEITRISALCTQAAKEQLEVPEHPDYPGIGITISIMHGPTDNPDADSTIVNTMYTGEIDFNDESTWTGALDRCACGTGTSALIAVKYAKGELKVGDRWRNEGLIGIIFEGNISGTSKVGERDAIRIKVGGQAWIYGFTKYILDETDPFTEGYTVGDLW</sequence>
<keyword evidence="4" id="KW-1185">Reference proteome</keyword>
<comment type="similarity">
    <text evidence="1">Belongs to the proline racemase family.</text>
</comment>
<accession>A0A0A1MIZ7</accession>
<protein>
    <submittedName>
        <fullName evidence="3">Proline racemase</fullName>
    </submittedName>
</protein>
<dbReference type="GO" id="GO:0047580">
    <property type="term" value="F:4-hydroxyproline epimerase activity"/>
    <property type="evidence" value="ECO:0007669"/>
    <property type="project" value="TreeGrafter"/>
</dbReference>
<evidence type="ECO:0000256" key="1">
    <source>
        <dbReference type="ARBA" id="ARBA00007529"/>
    </source>
</evidence>